<protein>
    <submittedName>
        <fullName evidence="2">Uncharacterized protein</fullName>
    </submittedName>
</protein>
<name>A0ABP8DNB3_9ACTN</name>
<dbReference type="Proteomes" id="UP001500620">
    <property type="component" value="Unassembled WGS sequence"/>
</dbReference>
<reference evidence="3" key="1">
    <citation type="journal article" date="2019" name="Int. J. Syst. Evol. Microbiol.">
        <title>The Global Catalogue of Microorganisms (GCM) 10K type strain sequencing project: providing services to taxonomists for standard genome sequencing and annotation.</title>
        <authorList>
            <consortium name="The Broad Institute Genomics Platform"/>
            <consortium name="The Broad Institute Genome Sequencing Center for Infectious Disease"/>
            <person name="Wu L."/>
            <person name="Ma J."/>
        </authorList>
    </citation>
    <scope>NUCLEOTIDE SEQUENCE [LARGE SCALE GENOMIC DNA]</scope>
    <source>
        <strain evidence="3">JCM 17441</strain>
    </source>
</reference>
<accession>A0ABP8DNB3</accession>
<comment type="caution">
    <text evidence="2">The sequence shown here is derived from an EMBL/GenBank/DDBJ whole genome shotgun (WGS) entry which is preliminary data.</text>
</comment>
<evidence type="ECO:0000313" key="2">
    <source>
        <dbReference type="EMBL" id="GAA4260057.1"/>
    </source>
</evidence>
<dbReference type="EMBL" id="BAABAT010000038">
    <property type="protein sequence ID" value="GAA4260057.1"/>
    <property type="molecule type" value="Genomic_DNA"/>
</dbReference>
<gene>
    <name evidence="2" type="ORF">GCM10022255_087250</name>
</gene>
<keyword evidence="3" id="KW-1185">Reference proteome</keyword>
<feature type="compositionally biased region" description="Acidic residues" evidence="1">
    <location>
        <begin position="121"/>
        <end position="130"/>
    </location>
</feature>
<evidence type="ECO:0000256" key="1">
    <source>
        <dbReference type="SAM" id="MobiDB-lite"/>
    </source>
</evidence>
<feature type="region of interest" description="Disordered" evidence="1">
    <location>
        <begin position="1"/>
        <end position="21"/>
    </location>
</feature>
<feature type="region of interest" description="Disordered" evidence="1">
    <location>
        <begin position="104"/>
        <end position="149"/>
    </location>
</feature>
<organism evidence="2 3">
    <name type="scientific">Dactylosporangium darangshiense</name>
    <dbReference type="NCBI Taxonomy" id="579108"/>
    <lineage>
        <taxon>Bacteria</taxon>
        <taxon>Bacillati</taxon>
        <taxon>Actinomycetota</taxon>
        <taxon>Actinomycetes</taxon>
        <taxon>Micromonosporales</taxon>
        <taxon>Micromonosporaceae</taxon>
        <taxon>Dactylosporangium</taxon>
    </lineage>
</organism>
<sequence>MACRTHGLLEAPQVGVPPTPRTREAGHLDGVAVRGAVLDSAYSNHCFTRKRDGVDVNGNHTACYATSALKQEQELTKIVDWTPDELVARQARLTEWALQRWKIAPAADSTPPTEADTASDILEESVEDTDPMLVTEPGPDSAELIPDTD</sequence>
<proteinExistence type="predicted"/>
<evidence type="ECO:0000313" key="3">
    <source>
        <dbReference type="Proteomes" id="UP001500620"/>
    </source>
</evidence>